<dbReference type="PROSITE" id="PS51257">
    <property type="entry name" value="PROKAR_LIPOPROTEIN"/>
    <property type="match status" value="1"/>
</dbReference>
<gene>
    <name evidence="1" type="ORF">UIB01_19815</name>
</gene>
<organism evidence="1 2">
    <name type="scientific">Stutzerimonas stutzeri</name>
    <name type="common">Pseudomonas stutzeri</name>
    <dbReference type="NCBI Taxonomy" id="316"/>
    <lineage>
        <taxon>Bacteria</taxon>
        <taxon>Pseudomonadati</taxon>
        <taxon>Pseudomonadota</taxon>
        <taxon>Gammaproteobacteria</taxon>
        <taxon>Pseudomonadales</taxon>
        <taxon>Pseudomonadaceae</taxon>
        <taxon>Stutzerimonas</taxon>
    </lineage>
</organism>
<dbReference type="AlphaFoldDB" id="A0A023WXE5"/>
<name>A0A023WXE5_STUST</name>
<dbReference type="EMBL" id="CP007509">
    <property type="protein sequence ID" value="AHY44601.1"/>
    <property type="molecule type" value="Genomic_DNA"/>
</dbReference>
<sequence>MQARTLLFPLVLFVTGCSTGAWFKLPDETRLLVNERPASFDQGLVRSRPFSWGAAGGIPYRLVDRQSLTVKSGKLRSRFRVASIFWPPVGIAYWPMGYGQRCYDLTGDEPSTCTHEDYRQLRLAERMRR</sequence>
<evidence type="ECO:0000313" key="1">
    <source>
        <dbReference type="EMBL" id="AHY44601.1"/>
    </source>
</evidence>
<proteinExistence type="predicted"/>
<reference evidence="1 2" key="1">
    <citation type="submission" date="2014-03" db="EMBL/GenBank/DDBJ databases">
        <title>Complete genome sequence of Pseudomonas stutzeri 19SMN4.</title>
        <authorList>
            <person name="Brunet-Galmes I."/>
            <person name="Nogales B."/>
            <person name="Busquets A."/>
            <person name="Pena A."/>
            <person name="Gomila M."/>
            <person name="Garcia-Valdes E."/>
            <person name="Lalucat J."/>
            <person name="Bennasar A."/>
            <person name="Bosch R."/>
        </authorList>
    </citation>
    <scope>NUCLEOTIDE SEQUENCE [LARGE SCALE GENOMIC DNA]</scope>
    <source>
        <strain evidence="1 2">19SMN4</strain>
    </source>
</reference>
<evidence type="ECO:0000313" key="2">
    <source>
        <dbReference type="Proteomes" id="UP000025238"/>
    </source>
</evidence>
<dbReference type="KEGG" id="pstu:UIB01_19815"/>
<dbReference type="OrthoDB" id="5568078at2"/>
<accession>A0A023WXE5</accession>
<protein>
    <recommendedName>
        <fullName evidence="3">Lipoprotein</fullName>
    </recommendedName>
</protein>
<dbReference type="PATRIC" id="fig|316.97.peg.3960"/>
<dbReference type="Proteomes" id="UP000025238">
    <property type="component" value="Chromosome"/>
</dbReference>
<evidence type="ECO:0008006" key="3">
    <source>
        <dbReference type="Google" id="ProtNLM"/>
    </source>
</evidence>